<name>A0A8J8JT73_9BACT</name>
<dbReference type="EMBL" id="WHPF01000018">
    <property type="protein sequence ID" value="NNV57752.1"/>
    <property type="molecule type" value="Genomic_DNA"/>
</dbReference>
<reference evidence="2" key="1">
    <citation type="submission" date="2019-10" db="EMBL/GenBank/DDBJ databases">
        <title>Draft genome sequence of Panacibacter sp. KCS-6.</title>
        <authorList>
            <person name="Yim K.J."/>
        </authorList>
    </citation>
    <scope>NUCLEOTIDE SEQUENCE</scope>
    <source>
        <strain evidence="2">KCS-6</strain>
    </source>
</reference>
<gene>
    <name evidence="2" type="ORF">GD597_19945</name>
</gene>
<organism evidence="2 3">
    <name type="scientific">Limnovirga soli</name>
    <dbReference type="NCBI Taxonomy" id="2656915"/>
    <lineage>
        <taxon>Bacteria</taxon>
        <taxon>Pseudomonadati</taxon>
        <taxon>Bacteroidota</taxon>
        <taxon>Chitinophagia</taxon>
        <taxon>Chitinophagales</taxon>
        <taxon>Chitinophagaceae</taxon>
        <taxon>Limnovirga</taxon>
    </lineage>
</organism>
<feature type="transmembrane region" description="Helical" evidence="1">
    <location>
        <begin position="29"/>
        <end position="47"/>
    </location>
</feature>
<evidence type="ECO:0000256" key="1">
    <source>
        <dbReference type="SAM" id="Phobius"/>
    </source>
</evidence>
<dbReference type="RefSeq" id="WP_171609699.1">
    <property type="nucleotide sequence ID" value="NZ_WHPF01000018.1"/>
</dbReference>
<keyword evidence="1" id="KW-1133">Transmembrane helix</keyword>
<dbReference type="PANTHER" id="PTHR37309:SF1">
    <property type="entry name" value="SLR0284 PROTEIN"/>
    <property type="match status" value="1"/>
</dbReference>
<protein>
    <submittedName>
        <fullName evidence="2">Phage holin family protein</fullName>
    </submittedName>
</protein>
<keyword evidence="1" id="KW-0812">Transmembrane</keyword>
<evidence type="ECO:0000313" key="2">
    <source>
        <dbReference type="EMBL" id="NNV57752.1"/>
    </source>
</evidence>
<keyword evidence="1" id="KW-0472">Membrane</keyword>
<dbReference type="Proteomes" id="UP000598971">
    <property type="component" value="Unassembled WGS sequence"/>
</dbReference>
<accession>A0A8J8JT73</accession>
<comment type="caution">
    <text evidence="2">The sequence shown here is derived from an EMBL/GenBank/DDBJ whole genome shotgun (WGS) entry which is preliminary data.</text>
</comment>
<dbReference type="PANTHER" id="PTHR37309">
    <property type="entry name" value="SLR0284 PROTEIN"/>
    <property type="match status" value="1"/>
</dbReference>
<sequence length="124" mass="13388">MTNFLGKILITALAALIAAYLLPGVNIDSSITAVLVAVVLALLNSFVKPLLIILTIPITIVTLGLFLIVINVFMIQIAANIVDGFQVQNWWYALLFSFLLSVVTSLLESLINKSTGNNSNNNNN</sequence>
<feature type="transmembrane region" description="Helical" evidence="1">
    <location>
        <begin position="90"/>
        <end position="111"/>
    </location>
</feature>
<dbReference type="InterPro" id="IPR007165">
    <property type="entry name" value="Phage_holin_4_2"/>
</dbReference>
<dbReference type="AlphaFoldDB" id="A0A8J8JT73"/>
<keyword evidence="3" id="KW-1185">Reference proteome</keyword>
<evidence type="ECO:0000313" key="3">
    <source>
        <dbReference type="Proteomes" id="UP000598971"/>
    </source>
</evidence>
<dbReference type="Pfam" id="PF04020">
    <property type="entry name" value="Phage_holin_4_2"/>
    <property type="match status" value="1"/>
</dbReference>
<proteinExistence type="predicted"/>
<feature type="transmembrane region" description="Helical" evidence="1">
    <location>
        <begin position="54"/>
        <end position="78"/>
    </location>
</feature>